<evidence type="ECO:0000313" key="2">
    <source>
        <dbReference type="Proteomes" id="UP000219338"/>
    </source>
</evidence>
<dbReference type="AlphaFoldDB" id="A0A284S287"/>
<organism evidence="1 2">
    <name type="scientific">Armillaria ostoyae</name>
    <name type="common">Armillaria root rot fungus</name>
    <dbReference type="NCBI Taxonomy" id="47428"/>
    <lineage>
        <taxon>Eukaryota</taxon>
        <taxon>Fungi</taxon>
        <taxon>Dikarya</taxon>
        <taxon>Basidiomycota</taxon>
        <taxon>Agaricomycotina</taxon>
        <taxon>Agaricomycetes</taxon>
        <taxon>Agaricomycetidae</taxon>
        <taxon>Agaricales</taxon>
        <taxon>Marasmiineae</taxon>
        <taxon>Physalacriaceae</taxon>
        <taxon>Armillaria</taxon>
    </lineage>
</organism>
<dbReference type="Proteomes" id="UP000219338">
    <property type="component" value="Unassembled WGS sequence"/>
</dbReference>
<proteinExistence type="predicted"/>
<dbReference type="EMBL" id="FUEG01000027">
    <property type="protein sequence ID" value="SJL15140.1"/>
    <property type="molecule type" value="Genomic_DNA"/>
</dbReference>
<evidence type="ECO:0000313" key="1">
    <source>
        <dbReference type="EMBL" id="SJL15140.1"/>
    </source>
</evidence>
<reference evidence="2" key="1">
    <citation type="journal article" date="2017" name="Nat. Ecol. Evol.">
        <title>Genome expansion and lineage-specific genetic innovations in the forest pathogenic fungi Armillaria.</title>
        <authorList>
            <person name="Sipos G."/>
            <person name="Prasanna A.N."/>
            <person name="Walter M.C."/>
            <person name="O'Connor E."/>
            <person name="Balint B."/>
            <person name="Krizsan K."/>
            <person name="Kiss B."/>
            <person name="Hess J."/>
            <person name="Varga T."/>
            <person name="Slot J."/>
            <person name="Riley R."/>
            <person name="Boka B."/>
            <person name="Rigling D."/>
            <person name="Barry K."/>
            <person name="Lee J."/>
            <person name="Mihaltcheva S."/>
            <person name="LaButti K."/>
            <person name="Lipzen A."/>
            <person name="Waldron R."/>
            <person name="Moloney N.M."/>
            <person name="Sperisen C."/>
            <person name="Kredics L."/>
            <person name="Vagvoelgyi C."/>
            <person name="Patrignani A."/>
            <person name="Fitzpatrick D."/>
            <person name="Nagy I."/>
            <person name="Doyle S."/>
            <person name="Anderson J.B."/>
            <person name="Grigoriev I.V."/>
            <person name="Gueldener U."/>
            <person name="Muensterkoetter M."/>
            <person name="Nagy L.G."/>
        </authorList>
    </citation>
    <scope>NUCLEOTIDE SEQUENCE [LARGE SCALE GENOMIC DNA]</scope>
    <source>
        <strain evidence="2">C18/9</strain>
    </source>
</reference>
<keyword evidence="2" id="KW-1185">Reference proteome</keyword>
<dbReference type="STRING" id="47428.A0A284S287"/>
<dbReference type="OrthoDB" id="6846267at2759"/>
<accession>A0A284S287</accession>
<name>A0A284S287_ARMOS</name>
<gene>
    <name evidence="1" type="ORF">ARMOST_18625</name>
</gene>
<protein>
    <submittedName>
        <fullName evidence="1">Uncharacterized protein</fullName>
    </submittedName>
</protein>
<sequence>MSNAMVLTPKTPTEMRPQFQAFCRALHLDPASSTILDDLRAVPAETICRTIESKATGPNNSTFRGCSSGAYAQALTERKGVRSVIVGDLTDVYSTSSVIEKSVDIVPNQELLPG</sequence>